<keyword evidence="1" id="KW-0614">Plasmid</keyword>
<dbReference type="EMBL" id="KF439868">
    <property type="protein sequence ID" value="AKG90572.1"/>
    <property type="molecule type" value="Genomic_DNA"/>
</dbReference>
<evidence type="ECO:0000313" key="1">
    <source>
        <dbReference type="EMBL" id="AKG90572.1"/>
    </source>
</evidence>
<geneLocation type="plasmid" evidence="1">
    <name>pVAPN1571</name>
</geneLocation>
<reference evidence="1" key="1">
    <citation type="journal article" date="2015" name="Infect. Immun.">
        <title>An Invertron-Like Linear Plasmid Mediates Intracellular Survival and Virulence in Bovine Isolates of Rhodococcus equi.</title>
        <authorList>
            <person name="Valero-Rello A."/>
            <person name="Hapeshi A."/>
            <person name="Anastasi E."/>
            <person name="Alvarez S."/>
            <person name="Scortti M."/>
            <person name="Meijer W.G."/>
            <person name="MacArthur I."/>
            <person name="Vazquez-Boland J.A."/>
        </authorList>
    </citation>
    <scope>NUCLEOTIDE SEQUENCE</scope>
    <source>
        <strain evidence="1">PAM1571</strain>
        <plasmid evidence="1">pVAPN1571</plasmid>
    </source>
</reference>
<protein>
    <submittedName>
        <fullName evidence="1">Uncharacterized protein</fullName>
    </submittedName>
</protein>
<accession>A0A0F7ICH6</accession>
<name>A0A0F7ICH6_RHOHA</name>
<gene>
    <name evidence="1" type="ORF">pVAPN_1230</name>
</gene>
<organism evidence="1">
    <name type="scientific">Rhodococcus hoagii</name>
    <name type="common">Corynebacterium equii</name>
    <dbReference type="NCBI Taxonomy" id="43767"/>
    <lineage>
        <taxon>Bacteria</taxon>
        <taxon>Bacillati</taxon>
        <taxon>Actinomycetota</taxon>
        <taxon>Actinomycetes</taxon>
        <taxon>Mycobacteriales</taxon>
        <taxon>Nocardiaceae</taxon>
        <taxon>Prescottella</taxon>
    </lineage>
</organism>
<sequence length="60" mass="6194">MLDSLVVPVFCGAGVVMACSIPSEVREDGSSDRVTQSDAIGHEKVPEIACPALLVRAVPA</sequence>
<proteinExistence type="predicted"/>
<dbReference type="AlphaFoldDB" id="A0A0F7ICH6"/>